<proteinExistence type="predicted"/>
<comment type="caution">
    <text evidence="1">The sequence shown here is derived from an EMBL/GenBank/DDBJ whole genome shotgun (WGS) entry which is preliminary data.</text>
</comment>
<keyword evidence="2" id="KW-1185">Reference proteome</keyword>
<name>A0AAD9PUF0_ACRCE</name>
<reference evidence="1" key="1">
    <citation type="journal article" date="2023" name="G3 (Bethesda)">
        <title>Whole genome assembly and annotation of the endangered Caribbean coral Acropora cervicornis.</title>
        <authorList>
            <person name="Selwyn J.D."/>
            <person name="Vollmer S.V."/>
        </authorList>
    </citation>
    <scope>NUCLEOTIDE SEQUENCE</scope>
    <source>
        <strain evidence="1">K2</strain>
    </source>
</reference>
<protein>
    <submittedName>
        <fullName evidence="1">Uncharacterized protein</fullName>
    </submittedName>
</protein>
<dbReference type="Proteomes" id="UP001249851">
    <property type="component" value="Unassembled WGS sequence"/>
</dbReference>
<gene>
    <name evidence="1" type="ORF">P5673_030318</name>
</gene>
<dbReference type="EMBL" id="JARQWQ010000128">
    <property type="protein sequence ID" value="KAK2549314.1"/>
    <property type="molecule type" value="Genomic_DNA"/>
</dbReference>
<accession>A0AAD9PUF0</accession>
<dbReference type="AlphaFoldDB" id="A0AAD9PUF0"/>
<sequence>MLSLLVLSDLSVQERVDRLDVFLQKHIGSVRSLSKLWDHLRELLILSHGQATVGRGFSVNRQVVLENMKEQTFIAQRTIHDHIQSIGGLGQLVVSRELLAAASAGRKSYAAYLEEQKKEQQQASQNRKRKIVLEEKAELEKTKKCLASDISALQLDADSLGKEAEEKAKLVLLSKSNALRKAVKENETALEKIDDEPRELAKKSSNL</sequence>
<evidence type="ECO:0000313" key="1">
    <source>
        <dbReference type="EMBL" id="KAK2549314.1"/>
    </source>
</evidence>
<evidence type="ECO:0000313" key="2">
    <source>
        <dbReference type="Proteomes" id="UP001249851"/>
    </source>
</evidence>
<organism evidence="1 2">
    <name type="scientific">Acropora cervicornis</name>
    <name type="common">Staghorn coral</name>
    <dbReference type="NCBI Taxonomy" id="6130"/>
    <lineage>
        <taxon>Eukaryota</taxon>
        <taxon>Metazoa</taxon>
        <taxon>Cnidaria</taxon>
        <taxon>Anthozoa</taxon>
        <taxon>Hexacorallia</taxon>
        <taxon>Scleractinia</taxon>
        <taxon>Astrocoeniina</taxon>
        <taxon>Acroporidae</taxon>
        <taxon>Acropora</taxon>
    </lineage>
</organism>
<reference evidence="1" key="2">
    <citation type="journal article" date="2023" name="Science">
        <title>Genomic signatures of disease resistance in endangered staghorn corals.</title>
        <authorList>
            <person name="Vollmer S.V."/>
            <person name="Selwyn J.D."/>
            <person name="Despard B.A."/>
            <person name="Roesel C.L."/>
        </authorList>
    </citation>
    <scope>NUCLEOTIDE SEQUENCE</scope>
    <source>
        <strain evidence="1">K2</strain>
    </source>
</reference>